<sequence>MIKLSFEKKINAPAQKVWDALWSKDTYTIWTKYFSPGSSMQSDWKVNGRTYFTDASKKNGIVSTIIKMNKPTEIVFEHIGILKDGEEDVSSDEAKSFAGALESYHLAEDGITTLTGSVETAEEYEEMMRSGFEKGFEEVRKLAEA</sequence>
<dbReference type="EMBL" id="JAOTPL010000008">
    <property type="protein sequence ID" value="MCU7694295.1"/>
    <property type="molecule type" value="Genomic_DNA"/>
</dbReference>
<dbReference type="Gene3D" id="3.30.530.20">
    <property type="match status" value="1"/>
</dbReference>
<dbReference type="InterPro" id="IPR013538">
    <property type="entry name" value="ASHA1/2-like_C"/>
</dbReference>
<comment type="similarity">
    <text evidence="1">Belongs to the AHA1 family.</text>
</comment>
<name>A0AAE3INF2_9BACT</name>
<organism evidence="3 4">
    <name type="scientific">Haoranjiania flava</name>
    <dbReference type="NCBI Taxonomy" id="1856322"/>
    <lineage>
        <taxon>Bacteria</taxon>
        <taxon>Pseudomonadati</taxon>
        <taxon>Bacteroidota</taxon>
        <taxon>Chitinophagia</taxon>
        <taxon>Chitinophagales</taxon>
        <taxon>Chitinophagaceae</taxon>
        <taxon>Haoranjiania</taxon>
    </lineage>
</organism>
<comment type="caution">
    <text evidence="3">The sequence shown here is derived from an EMBL/GenBank/DDBJ whole genome shotgun (WGS) entry which is preliminary data.</text>
</comment>
<accession>A0AAE3INF2</accession>
<dbReference type="AlphaFoldDB" id="A0AAE3INF2"/>
<dbReference type="SUPFAM" id="SSF55961">
    <property type="entry name" value="Bet v1-like"/>
    <property type="match status" value="1"/>
</dbReference>
<evidence type="ECO:0000313" key="4">
    <source>
        <dbReference type="Proteomes" id="UP001209317"/>
    </source>
</evidence>
<dbReference type="InterPro" id="IPR023393">
    <property type="entry name" value="START-like_dom_sf"/>
</dbReference>
<gene>
    <name evidence="3" type="ORF">OD355_07185</name>
</gene>
<dbReference type="Proteomes" id="UP001209317">
    <property type="component" value="Unassembled WGS sequence"/>
</dbReference>
<evidence type="ECO:0000259" key="2">
    <source>
        <dbReference type="Pfam" id="PF08327"/>
    </source>
</evidence>
<dbReference type="Pfam" id="PF08327">
    <property type="entry name" value="AHSA1"/>
    <property type="match status" value="1"/>
</dbReference>
<evidence type="ECO:0000256" key="1">
    <source>
        <dbReference type="ARBA" id="ARBA00006817"/>
    </source>
</evidence>
<evidence type="ECO:0000313" key="3">
    <source>
        <dbReference type="EMBL" id="MCU7694295.1"/>
    </source>
</evidence>
<keyword evidence="4" id="KW-1185">Reference proteome</keyword>
<feature type="domain" description="Activator of Hsp90 ATPase homologue 1/2-like C-terminal" evidence="2">
    <location>
        <begin position="11"/>
        <end position="139"/>
    </location>
</feature>
<dbReference type="CDD" id="cd07814">
    <property type="entry name" value="SRPBCC_CalC_Aha1-like"/>
    <property type="match status" value="1"/>
</dbReference>
<reference evidence="3" key="1">
    <citation type="submission" date="2022-10" db="EMBL/GenBank/DDBJ databases">
        <authorList>
            <person name="Kim H.S."/>
            <person name="Kim J.-S."/>
            <person name="Suh M.K."/>
            <person name="Eom M.K."/>
            <person name="Lee J.-S."/>
        </authorList>
    </citation>
    <scope>NUCLEOTIDE SEQUENCE</scope>
    <source>
        <strain evidence="3">LIP-5</strain>
    </source>
</reference>
<proteinExistence type="inferred from homology"/>
<protein>
    <submittedName>
        <fullName evidence="3">SRPBCC domain-containing protein</fullName>
    </submittedName>
</protein>
<dbReference type="RefSeq" id="WP_263037781.1">
    <property type="nucleotide sequence ID" value="NZ_JAOTPL010000008.1"/>
</dbReference>